<reference evidence="15 19" key="1">
    <citation type="journal article" date="2014" name="BMC Genomics">
        <title>Unusual genome complexity in Lactobacillus salivarius JCM1046.</title>
        <authorList>
            <person name="Raftis E.J."/>
            <person name="Forde B.M."/>
            <person name="Claesson M.J."/>
            <person name="O'Toole P.W."/>
        </authorList>
    </citation>
    <scope>NUCLEOTIDE SEQUENCE [LARGE SCALE GENOMIC DNA]</scope>
    <source>
        <strain evidence="15 19">JCM1046</strain>
    </source>
</reference>
<evidence type="ECO:0000256" key="6">
    <source>
        <dbReference type="ARBA" id="ARBA00022553"/>
    </source>
</evidence>
<dbReference type="SUPFAM" id="SSF47384">
    <property type="entry name" value="Homodimeric domain of signal transducing histidine kinase"/>
    <property type="match status" value="1"/>
</dbReference>
<keyword evidence="8" id="KW-0547">Nucleotide-binding</keyword>
<dbReference type="InterPro" id="IPR050351">
    <property type="entry name" value="BphY/WalK/GraS-like"/>
</dbReference>
<evidence type="ECO:0000256" key="5">
    <source>
        <dbReference type="ARBA" id="ARBA00022475"/>
    </source>
</evidence>
<dbReference type="Pfam" id="PF02518">
    <property type="entry name" value="HATPase_c"/>
    <property type="match status" value="1"/>
</dbReference>
<dbReference type="GO" id="GO:0005886">
    <property type="term" value="C:plasma membrane"/>
    <property type="evidence" value="ECO:0007669"/>
    <property type="project" value="UniProtKB-SubCell"/>
</dbReference>
<evidence type="ECO:0000313" key="21">
    <source>
        <dbReference type="Proteomes" id="UP000218139"/>
    </source>
</evidence>
<comment type="subcellular location">
    <subcellularLocation>
        <location evidence="2">Cell membrane</location>
    </subcellularLocation>
    <subcellularLocation>
        <location evidence="3">Membrane raft</location>
        <topology evidence="3">Multi-pass membrane protein</topology>
    </subcellularLocation>
</comment>
<dbReference type="CDD" id="cd00082">
    <property type="entry name" value="HisKA"/>
    <property type="match status" value="1"/>
</dbReference>
<evidence type="ECO:0000313" key="20">
    <source>
        <dbReference type="Proteomes" id="UP000195378"/>
    </source>
</evidence>
<dbReference type="GO" id="GO:0000155">
    <property type="term" value="F:phosphorelay sensor kinase activity"/>
    <property type="evidence" value="ECO:0007669"/>
    <property type="project" value="InterPro"/>
</dbReference>
<dbReference type="GO" id="GO:0016036">
    <property type="term" value="P:cellular response to phosphate starvation"/>
    <property type="evidence" value="ECO:0007669"/>
    <property type="project" value="TreeGrafter"/>
</dbReference>
<evidence type="ECO:0000256" key="12">
    <source>
        <dbReference type="ARBA" id="ARBA00023136"/>
    </source>
</evidence>
<dbReference type="EMBL" id="CP007646">
    <property type="protein sequence ID" value="AIR10847.1"/>
    <property type="molecule type" value="Genomic_DNA"/>
</dbReference>
<keyword evidence="9 15" id="KW-0418">Kinase</keyword>
<dbReference type="EMBL" id="CP123971">
    <property type="protein sequence ID" value="WII28051.1"/>
    <property type="molecule type" value="Genomic_DNA"/>
</dbReference>
<dbReference type="AlphaFoldDB" id="A0A089RWE3"/>
<dbReference type="FunFam" id="1.10.287.130:FF:000001">
    <property type="entry name" value="Two-component sensor histidine kinase"/>
    <property type="match status" value="1"/>
</dbReference>
<dbReference type="EMBL" id="LXZO01000089">
    <property type="protein sequence ID" value="PAY46595.1"/>
    <property type="molecule type" value="Genomic_DNA"/>
</dbReference>
<evidence type="ECO:0000256" key="13">
    <source>
        <dbReference type="SAM" id="Phobius"/>
    </source>
</evidence>
<dbReference type="Pfam" id="PF00512">
    <property type="entry name" value="HisKA"/>
    <property type="match status" value="1"/>
</dbReference>
<dbReference type="CDD" id="cd00075">
    <property type="entry name" value="HATPase"/>
    <property type="match status" value="1"/>
</dbReference>
<dbReference type="InterPro" id="IPR005467">
    <property type="entry name" value="His_kinase_dom"/>
</dbReference>
<dbReference type="InterPro" id="IPR036097">
    <property type="entry name" value="HisK_dim/P_sf"/>
</dbReference>
<reference evidence="16 20" key="3">
    <citation type="submission" date="2017-04" db="EMBL/GenBank/DDBJ databases">
        <title>Complete genome sequence of Lactobacillus salivarius ZLS006, a probiotic strain isolated from healthy piglet.</title>
        <authorList>
            <person name="Zhang D."/>
        </authorList>
    </citation>
    <scope>NUCLEOTIDE SEQUENCE [LARGE SCALE GENOMIC DNA]</scope>
    <source>
        <strain evidence="16 20">ZLS006</strain>
    </source>
</reference>
<dbReference type="Proteomes" id="UP000195378">
    <property type="component" value="Chromosome"/>
</dbReference>
<dbReference type="InterPro" id="IPR004358">
    <property type="entry name" value="Sig_transdc_His_kin-like_C"/>
</dbReference>
<evidence type="ECO:0000256" key="8">
    <source>
        <dbReference type="ARBA" id="ARBA00022741"/>
    </source>
</evidence>
<keyword evidence="5" id="KW-1003">Cell membrane</keyword>
<reference evidence="17 21" key="2">
    <citation type="submission" date="2016-05" db="EMBL/GenBank/DDBJ databases">
        <authorList>
            <person name="Lee J.-Y."/>
            <person name="Kim E.B."/>
            <person name="Choi Y.-J."/>
        </authorList>
    </citation>
    <scope>NUCLEOTIDE SEQUENCE [LARGE SCALE GENOMIC DNA]</scope>
    <source>
        <strain evidence="17 21">KLA006</strain>
    </source>
</reference>
<evidence type="ECO:0000256" key="10">
    <source>
        <dbReference type="ARBA" id="ARBA00022840"/>
    </source>
</evidence>
<comment type="catalytic activity">
    <reaction evidence="1">
        <text>ATP + protein L-histidine = ADP + protein N-phospho-L-histidine.</text>
        <dbReference type="EC" id="2.7.13.3"/>
    </reaction>
</comment>
<proteinExistence type="predicted"/>
<dbReference type="Proteomes" id="UP001231316">
    <property type="component" value="Chromosome"/>
</dbReference>
<dbReference type="GO" id="GO:0005524">
    <property type="term" value="F:ATP binding"/>
    <property type="evidence" value="ECO:0007669"/>
    <property type="project" value="UniProtKB-KW"/>
</dbReference>
<organism evidence="15 19">
    <name type="scientific">Ligilactobacillus salivarius</name>
    <dbReference type="NCBI Taxonomy" id="1624"/>
    <lineage>
        <taxon>Bacteria</taxon>
        <taxon>Bacillati</taxon>
        <taxon>Bacillota</taxon>
        <taxon>Bacilli</taxon>
        <taxon>Lactobacillales</taxon>
        <taxon>Lactobacillaceae</taxon>
        <taxon>Ligilactobacillus</taxon>
    </lineage>
</organism>
<dbReference type="Gene3D" id="3.30.565.10">
    <property type="entry name" value="Histidine kinase-like ATPase, C-terminal domain"/>
    <property type="match status" value="1"/>
</dbReference>
<dbReference type="SUPFAM" id="SSF55874">
    <property type="entry name" value="ATPase domain of HSP90 chaperone/DNA topoisomerase II/histidine kinase"/>
    <property type="match status" value="1"/>
</dbReference>
<name>A0A089RWE3_9LACO</name>
<dbReference type="EC" id="2.7.13.3" evidence="4"/>
<evidence type="ECO:0000256" key="4">
    <source>
        <dbReference type="ARBA" id="ARBA00012438"/>
    </source>
</evidence>
<evidence type="ECO:0000313" key="16">
    <source>
        <dbReference type="EMBL" id="ARU19042.1"/>
    </source>
</evidence>
<dbReference type="PROSITE" id="PS50109">
    <property type="entry name" value="HIS_KIN"/>
    <property type="match status" value="1"/>
</dbReference>
<evidence type="ECO:0000256" key="2">
    <source>
        <dbReference type="ARBA" id="ARBA00004236"/>
    </source>
</evidence>
<dbReference type="SMART" id="SM00387">
    <property type="entry name" value="HATPase_c"/>
    <property type="match status" value="1"/>
</dbReference>
<keyword evidence="10 18" id="KW-0067">ATP-binding</keyword>
<keyword evidence="13" id="KW-1133">Transmembrane helix</keyword>
<dbReference type="KEGG" id="lsj:LSJ_1175c"/>
<dbReference type="Gene3D" id="3.30.450.20">
    <property type="entry name" value="PAS domain"/>
    <property type="match status" value="1"/>
</dbReference>
<gene>
    <name evidence="15" type="primary">baeS</name>
    <name evidence="17" type="ORF">A8C52_07735</name>
    <name evidence="16" type="ORF">B7R82_03175</name>
    <name evidence="15" type="ORF">LSJ_1175c</name>
    <name evidence="18" type="ORF">QFE45_06580</name>
</gene>
<evidence type="ECO:0000256" key="7">
    <source>
        <dbReference type="ARBA" id="ARBA00022679"/>
    </source>
</evidence>
<evidence type="ECO:0000313" key="15">
    <source>
        <dbReference type="EMBL" id="AIR10847.1"/>
    </source>
</evidence>
<dbReference type="Proteomes" id="UP000218139">
    <property type="component" value="Unassembled WGS sequence"/>
</dbReference>
<dbReference type="SMART" id="SM00388">
    <property type="entry name" value="HisKA"/>
    <property type="match status" value="1"/>
</dbReference>
<evidence type="ECO:0000256" key="1">
    <source>
        <dbReference type="ARBA" id="ARBA00000085"/>
    </source>
</evidence>
<sequence length="461" mass="53665">MSKVRLVLLNIVLVLISMLGAVLIMVDFKKSVLSEFLERESWIQIIIAVVVLVVLDTGIDLWNSRKQRKEIERLNKKIIEDIKLTDNVIDKKNPYYELSQSIGYVQDKQNKLSKKYDKRKREYLSLLEYIDIGILVIDYKDRLTMSNELGKDFFDFDNEWKNQDYQNYIYNLDVRKLIEQVKLTKEDKKKQIVLKVDTVQKIVEVSAIYIPIDSKRYLIMLMLRDLTAQKEVEKKQLDFVGNLSHEIKTPITAITGFSETLLDGALNDKEVSKQFIEIIHDESTKLSNLVDDMITISRLNEHGNLNIELVNIFKLVKDTLQLFSHEIEKNRLNIRIEIDEELSLYCDKLKLKHIITNLIQNAIRYNLENGEIKIKVQNDKKNEWVFVISDTGIGISDEDKERIFERFYRVDKSHSKTVGGTGLGLAVVKESVDALSGRIKVKSQINKGTTFYVILPRFKAR</sequence>
<evidence type="ECO:0000313" key="17">
    <source>
        <dbReference type="EMBL" id="PAY46595.1"/>
    </source>
</evidence>
<keyword evidence="11" id="KW-0902">Two-component regulatory system</keyword>
<evidence type="ECO:0000259" key="14">
    <source>
        <dbReference type="PROSITE" id="PS50109"/>
    </source>
</evidence>
<dbReference type="EMBL" id="CP020858">
    <property type="protein sequence ID" value="ARU19042.1"/>
    <property type="molecule type" value="Genomic_DNA"/>
</dbReference>
<dbReference type="PRINTS" id="PR00344">
    <property type="entry name" value="BCTRLSENSOR"/>
</dbReference>
<keyword evidence="7 15" id="KW-0808">Transferase</keyword>
<evidence type="ECO:0000256" key="3">
    <source>
        <dbReference type="ARBA" id="ARBA00004314"/>
    </source>
</evidence>
<dbReference type="GO" id="GO:0004721">
    <property type="term" value="F:phosphoprotein phosphatase activity"/>
    <property type="evidence" value="ECO:0007669"/>
    <property type="project" value="TreeGrafter"/>
</dbReference>
<dbReference type="PANTHER" id="PTHR45453:SF1">
    <property type="entry name" value="PHOSPHATE REGULON SENSOR PROTEIN PHOR"/>
    <property type="match status" value="1"/>
</dbReference>
<accession>A0A089RWE3</accession>
<dbReference type="InterPro" id="IPR003661">
    <property type="entry name" value="HisK_dim/P_dom"/>
</dbReference>
<dbReference type="InterPro" id="IPR036890">
    <property type="entry name" value="HATPase_C_sf"/>
</dbReference>
<keyword evidence="13" id="KW-0812">Transmembrane</keyword>
<dbReference type="Proteomes" id="UP000029488">
    <property type="component" value="Chromosome"/>
</dbReference>
<dbReference type="RefSeq" id="WP_034982336.1">
    <property type="nucleotide sequence ID" value="NZ_CAKMBQ010000001.1"/>
</dbReference>
<dbReference type="PANTHER" id="PTHR45453">
    <property type="entry name" value="PHOSPHATE REGULON SENSOR PROTEIN PHOR"/>
    <property type="match status" value="1"/>
</dbReference>
<evidence type="ECO:0000313" key="19">
    <source>
        <dbReference type="Proteomes" id="UP000029488"/>
    </source>
</evidence>
<dbReference type="FunFam" id="3.30.565.10:FF:000023">
    <property type="entry name" value="PAS domain-containing sensor histidine kinase"/>
    <property type="match status" value="1"/>
</dbReference>
<feature type="transmembrane region" description="Helical" evidence="13">
    <location>
        <begin position="7"/>
        <end position="26"/>
    </location>
</feature>
<dbReference type="Gene3D" id="1.10.287.130">
    <property type="match status" value="1"/>
</dbReference>
<evidence type="ECO:0000256" key="11">
    <source>
        <dbReference type="ARBA" id="ARBA00023012"/>
    </source>
</evidence>
<dbReference type="InterPro" id="IPR003594">
    <property type="entry name" value="HATPase_dom"/>
</dbReference>
<reference evidence="18" key="4">
    <citation type="submission" date="2023-04" db="EMBL/GenBank/DDBJ databases">
        <title>Four porcine-derived lactic acid bacteria strains analyses and their evaluation as potential probiotics based on genomics.</title>
        <authorList>
            <person name="Niu D."/>
        </authorList>
    </citation>
    <scope>NUCLEOTIDE SEQUENCE</scope>
    <source>
        <strain evidence="18">ZSA5</strain>
    </source>
</reference>
<keyword evidence="6" id="KW-0597">Phosphoprotein</keyword>
<evidence type="ECO:0000313" key="18">
    <source>
        <dbReference type="EMBL" id="WII28051.1"/>
    </source>
</evidence>
<feature type="domain" description="Histidine kinase" evidence="14">
    <location>
        <begin position="242"/>
        <end position="459"/>
    </location>
</feature>
<protein>
    <recommendedName>
        <fullName evidence="4">histidine kinase</fullName>
        <ecNumber evidence="4">2.7.13.3</ecNumber>
    </recommendedName>
</protein>
<keyword evidence="12 13" id="KW-0472">Membrane</keyword>
<feature type="transmembrane region" description="Helical" evidence="13">
    <location>
        <begin position="41"/>
        <end position="63"/>
    </location>
</feature>
<evidence type="ECO:0000256" key="9">
    <source>
        <dbReference type="ARBA" id="ARBA00022777"/>
    </source>
</evidence>
<dbReference type="GO" id="GO:0045121">
    <property type="term" value="C:membrane raft"/>
    <property type="evidence" value="ECO:0007669"/>
    <property type="project" value="UniProtKB-SubCell"/>
</dbReference>